<dbReference type="Pfam" id="PF14905">
    <property type="entry name" value="OMP_b-brl_3"/>
    <property type="match status" value="1"/>
</dbReference>
<evidence type="ECO:0000256" key="1">
    <source>
        <dbReference type="SAM" id="MobiDB-lite"/>
    </source>
</evidence>
<dbReference type="SUPFAM" id="SSF49464">
    <property type="entry name" value="Carboxypeptidase regulatory domain-like"/>
    <property type="match status" value="1"/>
</dbReference>
<dbReference type="AlphaFoldDB" id="A0A5J4SIB5"/>
<protein>
    <recommendedName>
        <fullName evidence="2">Outer membrane protein beta-barrel domain-containing protein</fullName>
    </recommendedName>
</protein>
<evidence type="ECO:0000313" key="3">
    <source>
        <dbReference type="EMBL" id="KAA6345000.1"/>
    </source>
</evidence>
<feature type="region of interest" description="Disordered" evidence="1">
    <location>
        <begin position="385"/>
        <end position="422"/>
    </location>
</feature>
<dbReference type="InterPro" id="IPR041700">
    <property type="entry name" value="OMP_b-brl_3"/>
</dbReference>
<evidence type="ECO:0000259" key="2">
    <source>
        <dbReference type="Pfam" id="PF14905"/>
    </source>
</evidence>
<feature type="compositionally biased region" description="Basic and acidic residues" evidence="1">
    <location>
        <begin position="401"/>
        <end position="412"/>
    </location>
</feature>
<dbReference type="SUPFAM" id="SSF56935">
    <property type="entry name" value="Porins"/>
    <property type="match status" value="1"/>
</dbReference>
<feature type="region of interest" description="Disordered" evidence="1">
    <location>
        <begin position="919"/>
        <end position="940"/>
    </location>
</feature>
<dbReference type="Pfam" id="PF13620">
    <property type="entry name" value="CarboxypepD_reg"/>
    <property type="match status" value="1"/>
</dbReference>
<dbReference type="EMBL" id="SNRY01000190">
    <property type="protein sequence ID" value="KAA6345000.1"/>
    <property type="molecule type" value="Genomic_DNA"/>
</dbReference>
<dbReference type="Gene3D" id="2.60.40.1120">
    <property type="entry name" value="Carboxypeptidase-like, regulatory domain"/>
    <property type="match status" value="1"/>
</dbReference>
<gene>
    <name evidence="3" type="ORF">EZS27_007385</name>
</gene>
<feature type="compositionally biased region" description="Low complexity" evidence="1">
    <location>
        <begin position="413"/>
        <end position="422"/>
    </location>
</feature>
<feature type="compositionally biased region" description="Low complexity" evidence="1">
    <location>
        <begin position="391"/>
        <end position="400"/>
    </location>
</feature>
<feature type="domain" description="Outer membrane protein beta-barrel" evidence="2">
    <location>
        <begin position="435"/>
        <end position="755"/>
    </location>
</feature>
<organism evidence="3">
    <name type="scientific">termite gut metagenome</name>
    <dbReference type="NCBI Taxonomy" id="433724"/>
    <lineage>
        <taxon>unclassified sequences</taxon>
        <taxon>metagenomes</taxon>
        <taxon>organismal metagenomes</taxon>
    </lineage>
</organism>
<comment type="caution">
    <text evidence="3">The sequence shown here is derived from an EMBL/GenBank/DDBJ whole genome shotgun (WGS) entry which is preliminary data.</text>
</comment>
<sequence length="940" mass="104903">MRKLPILLGVLLLVGTQIAFAQNKNITVTGDVIEASTKQVVEQAAVRLFSLPDSTFVTGATTSSKGKFTLPKVAAGKYVLKVSYIGFVTETIPLQLTPSILNHNAGIVSLSTNVVLLDEATVTAEAPPVVVREDTIEYNASAYRVPEGAMLQELVKKLPGAEVSDEGKITINGKEVKKILVDGKEFFSDDPNVSMKNLPVEMVEKVKAYDRKSDMARITGIDDGDDESVLDLSVKKGMKQGWIGNLIAGYGSQKRYEAGAILNRFEDDATFSILGSVNNTNNKGFSEFGDAGQGLGNNDAGSGITTAQSLGINFAKETKKLQIGGNVQYGHSDRDSWRKSLTETFLGEQSSYGNSTNSSRRKRDDIRADFRMEWKPDTMTTIIFRPNVSYSTTNSENTSDSETRNNDRDKVNAKTSTSTSKSNNYSFNGRLQVFRKLNNKGRNLSVGGNFGYSDGDTDSDSYSDTEFFGSEKEDIEYNRHTDRTSDSRNWSVSASYTEPILTALFLQARYDFSHRKRLSESLVSDQDSIDIMTNGYVESLSSRVENFYDAHAIDVSVRGIHPIVMYSIGLGINPQSSLSKTTIGPNSKRQLPEQNVINFSPNAMLRFNFSKQHRLMFRYNGRSNAPNIEDLQDVIDQTDPLNIRYGNPNLKPSFNNNLTMFYNKYIPDVMRSYSMNLFYSNTINSTANKMRYDDTTGGRIYERVNVNGNWNTRGFFSFNTPLKNKKFTVSSNTSSSYSDAVSYTGVGREDAQLSTTHNFGISERLSGNYRSDMFDVSLNGSINYNKTQNSKQTNSNRETFDYYFGGNTNINLPWTTYLSTDANVRIKRGYSGDFNNRELMWNAQLSKSFLRNNAATIRIKIYDILQQQSNLSRNISETMMSDTEYNTLGSYFMVHFVYRLNTLGGRRASGLGNRQRLDFNGDGGREYREGGGDGGGGRRF</sequence>
<proteinExistence type="predicted"/>
<name>A0A5J4SIB5_9ZZZZ</name>
<feature type="compositionally biased region" description="Basic and acidic residues" evidence="1">
    <location>
        <begin position="919"/>
        <end position="931"/>
    </location>
</feature>
<reference evidence="3" key="1">
    <citation type="submission" date="2019-03" db="EMBL/GenBank/DDBJ databases">
        <title>Single cell metagenomics reveals metabolic interactions within the superorganism composed of flagellate Streblomastix strix and complex community of Bacteroidetes bacteria on its surface.</title>
        <authorList>
            <person name="Treitli S.C."/>
            <person name="Kolisko M."/>
            <person name="Husnik F."/>
            <person name="Keeling P."/>
            <person name="Hampl V."/>
        </authorList>
    </citation>
    <scope>NUCLEOTIDE SEQUENCE</scope>
    <source>
        <strain evidence="3">STM</strain>
    </source>
</reference>
<dbReference type="InterPro" id="IPR008969">
    <property type="entry name" value="CarboxyPept-like_regulatory"/>
</dbReference>
<accession>A0A5J4SIB5</accession>